<dbReference type="EMBL" id="CAXAMN010024306">
    <property type="protein sequence ID" value="CAK9085511.1"/>
    <property type="molecule type" value="Genomic_DNA"/>
</dbReference>
<dbReference type="Proteomes" id="UP001642484">
    <property type="component" value="Unassembled WGS sequence"/>
</dbReference>
<organism evidence="1 3">
    <name type="scientific">Durusdinium trenchii</name>
    <dbReference type="NCBI Taxonomy" id="1381693"/>
    <lineage>
        <taxon>Eukaryota</taxon>
        <taxon>Sar</taxon>
        <taxon>Alveolata</taxon>
        <taxon>Dinophyceae</taxon>
        <taxon>Suessiales</taxon>
        <taxon>Symbiodiniaceae</taxon>
        <taxon>Durusdinium</taxon>
    </lineage>
</organism>
<protein>
    <submittedName>
        <fullName evidence="1">Uncharacterized protein</fullName>
    </submittedName>
</protein>
<dbReference type="InterPro" id="IPR027417">
    <property type="entry name" value="P-loop_NTPase"/>
</dbReference>
<dbReference type="InterPro" id="IPR006689">
    <property type="entry name" value="Small_GTPase_ARF/SAR"/>
</dbReference>
<evidence type="ECO:0000313" key="1">
    <source>
        <dbReference type="EMBL" id="CAK9050387.1"/>
    </source>
</evidence>
<sequence length="225" mass="25598">MSIIKSLFSKCAGFSGGLISGSSEFPQFLILGLDKSGKTTLLYRLKIGSGWTNIASDMADMRTPQDGKVEDPGYHYEELTRSFSVGVWEVPGTEAMRHIWKLFYQSIKIHCVVFVVAGDETEERIDAAKRHLHVLMSEAELRNTCFCVIINQKLDEMSNPVYDEKEDVMKYKLGLHELHPSIDWRTKHFIMNIVELKGESDKEWVQVMLFAKETLSNAKGFGLKL</sequence>
<dbReference type="EMBL" id="CAXAMN010017380">
    <property type="protein sequence ID" value="CAK9050387.1"/>
    <property type="molecule type" value="Genomic_DNA"/>
</dbReference>
<dbReference type="Pfam" id="PF00025">
    <property type="entry name" value="Arf"/>
    <property type="match status" value="1"/>
</dbReference>
<dbReference type="Gene3D" id="3.40.50.300">
    <property type="entry name" value="P-loop containing nucleotide triphosphate hydrolases"/>
    <property type="match status" value="1"/>
</dbReference>
<accession>A0ABP0MI55</accession>
<name>A0ABP0MI55_9DINO</name>
<dbReference type="SUPFAM" id="SSF52540">
    <property type="entry name" value="P-loop containing nucleoside triphosphate hydrolases"/>
    <property type="match status" value="1"/>
</dbReference>
<dbReference type="SMART" id="SM00177">
    <property type="entry name" value="ARF"/>
    <property type="match status" value="1"/>
</dbReference>
<dbReference type="InterPro" id="IPR024156">
    <property type="entry name" value="Small_GTPase_ARF"/>
</dbReference>
<keyword evidence="3" id="KW-1185">Reference proteome</keyword>
<proteinExistence type="predicted"/>
<comment type="caution">
    <text evidence="1">The sequence shown here is derived from an EMBL/GenBank/DDBJ whole genome shotgun (WGS) entry which is preliminary data.</text>
</comment>
<reference evidence="1 3" key="1">
    <citation type="submission" date="2024-02" db="EMBL/GenBank/DDBJ databases">
        <authorList>
            <person name="Chen Y."/>
            <person name="Shah S."/>
            <person name="Dougan E. K."/>
            <person name="Thang M."/>
            <person name="Chan C."/>
        </authorList>
    </citation>
    <scope>NUCLEOTIDE SEQUENCE [LARGE SCALE GENOMIC DNA]</scope>
</reference>
<dbReference type="PANTHER" id="PTHR11711">
    <property type="entry name" value="ADP RIBOSYLATION FACTOR-RELATED"/>
    <property type="match status" value="1"/>
</dbReference>
<gene>
    <name evidence="1" type="ORF">CCMP2556_LOCUS25693</name>
    <name evidence="2" type="ORF">CCMP2556_LOCUS41520</name>
</gene>
<evidence type="ECO:0000313" key="2">
    <source>
        <dbReference type="EMBL" id="CAK9085511.1"/>
    </source>
</evidence>
<evidence type="ECO:0000313" key="3">
    <source>
        <dbReference type="Proteomes" id="UP001642484"/>
    </source>
</evidence>